<proteinExistence type="predicted"/>
<dbReference type="Gramene" id="VVA36271">
    <property type="protein sequence ID" value="VVA36271"/>
    <property type="gene ID" value="Prudul26B016411"/>
</dbReference>
<reference evidence="2" key="1">
    <citation type="journal article" date="2020" name="Plant J.">
        <title>Transposons played a major role in the diversification between the closely related almond and peach genomes: results from the almond genome sequence.</title>
        <authorList>
            <person name="Alioto T."/>
            <person name="Alexiou K.G."/>
            <person name="Bardil A."/>
            <person name="Barteri F."/>
            <person name="Castanera R."/>
            <person name="Cruz F."/>
            <person name="Dhingra A."/>
            <person name="Duval H."/>
            <person name="Fernandez I Marti A."/>
            <person name="Frias L."/>
            <person name="Galan B."/>
            <person name="Garcia J.L."/>
            <person name="Howad W."/>
            <person name="Gomez-Garrido J."/>
            <person name="Gut M."/>
            <person name="Julca I."/>
            <person name="Morata J."/>
            <person name="Puigdomenech P."/>
            <person name="Ribeca P."/>
            <person name="Rubio Cabetas M.J."/>
            <person name="Vlasova A."/>
            <person name="Wirthensohn M."/>
            <person name="Garcia-Mas J."/>
            <person name="Gabaldon T."/>
            <person name="Casacuberta J.M."/>
            <person name="Arus P."/>
        </authorList>
    </citation>
    <scope>NUCLEOTIDE SEQUENCE [LARGE SCALE GENOMIC DNA]</scope>
    <source>
        <strain evidence="2">cv. Texas</strain>
    </source>
</reference>
<dbReference type="InParanoid" id="A0A5E4G903"/>
<evidence type="ECO:0000313" key="1">
    <source>
        <dbReference type="EMBL" id="VVA36271.1"/>
    </source>
</evidence>
<protein>
    <submittedName>
        <fullName evidence="1">Uncharacterized protein</fullName>
    </submittedName>
</protein>
<sequence length="270" mass="30531">MGDLAINPEITIALVVTVHRETSGTPIGIKLNGAKFTTWYPDWWDTLKQRKKQQDRVGHAALTKTVLLASGTFAGAARTALGSSATATSRTLYAPRGFVATVETHHSLMSSNPTKEIQSPARHEHGQSPYGLRLWTRARIDDFHKWTSPARSIIVIKGHFDGNIVRMMVLMELGEKVWELMMVIKGIVEEGLGLDIFIQAVIGRKILNKKKFTLDSFPDKMEVNVYMFDARVIDRLRYWLMHDTQLQLNFERLNCKVPELATPIVKFTVD</sequence>
<dbReference type="Proteomes" id="UP000327085">
    <property type="component" value="Chromosome 3"/>
</dbReference>
<dbReference type="EMBL" id="CABIKO010000442">
    <property type="protein sequence ID" value="VVA36271.1"/>
    <property type="molecule type" value="Genomic_DNA"/>
</dbReference>
<organism evidence="1 2">
    <name type="scientific">Prunus dulcis</name>
    <name type="common">Almond</name>
    <name type="synonym">Amygdalus dulcis</name>
    <dbReference type="NCBI Taxonomy" id="3755"/>
    <lineage>
        <taxon>Eukaryota</taxon>
        <taxon>Viridiplantae</taxon>
        <taxon>Streptophyta</taxon>
        <taxon>Embryophyta</taxon>
        <taxon>Tracheophyta</taxon>
        <taxon>Spermatophyta</taxon>
        <taxon>Magnoliopsida</taxon>
        <taxon>eudicotyledons</taxon>
        <taxon>Gunneridae</taxon>
        <taxon>Pentapetalae</taxon>
        <taxon>rosids</taxon>
        <taxon>fabids</taxon>
        <taxon>Rosales</taxon>
        <taxon>Rosaceae</taxon>
        <taxon>Amygdaloideae</taxon>
        <taxon>Amygdaleae</taxon>
        <taxon>Prunus</taxon>
    </lineage>
</organism>
<name>A0A5E4G903_PRUDU</name>
<evidence type="ECO:0000313" key="2">
    <source>
        <dbReference type="Proteomes" id="UP000327085"/>
    </source>
</evidence>
<gene>
    <name evidence="1" type="ORF">ALMOND_2B016411</name>
</gene>
<accession>A0A5E4G903</accession>
<dbReference type="AlphaFoldDB" id="A0A5E4G903"/>